<sequence length="271" mass="30095">MADVVFVHGAWVGPRCWEGWTRLYEAEGLRCVAPAWPHDDRPYEELRRAPDPALAGVGVAEIVEHYARIIEAMPEPPVLVGHSFGGLIVQLLISRGLGSAGVAVDPAPPRGVFPKPRALLTAVPVLLAWRGWKRVLTMTYEQFVSGFVHELPERARREAYEEHVIPTPGRPYFQAAFAPFHRATEVDFRRGDRAPLLIVAGERDRTAPPSMNRVNHAAYRHSSARTDFHEFPKRSHWIIAEPGWEEVAGYALSWVRALGAGAAGTPRRGAV</sequence>
<dbReference type="eggNOG" id="COG2267">
    <property type="taxonomic scope" value="Bacteria"/>
</dbReference>
<dbReference type="EMBL" id="ASRX01000018">
    <property type="protein sequence ID" value="EYF06061.1"/>
    <property type="molecule type" value="Genomic_DNA"/>
</dbReference>
<comment type="caution">
    <text evidence="2">The sequence shown here is derived from an EMBL/GenBank/DDBJ whole genome shotgun (WGS) entry which is preliminary data.</text>
</comment>
<evidence type="ECO:0000313" key="3">
    <source>
        <dbReference type="Proteomes" id="UP000019678"/>
    </source>
</evidence>
<name>A0A017TBV8_9BACT</name>
<dbReference type="InterPro" id="IPR029058">
    <property type="entry name" value="AB_hydrolase_fold"/>
</dbReference>
<dbReference type="STRING" id="1192034.CAP_2251"/>
<dbReference type="Proteomes" id="UP000019678">
    <property type="component" value="Unassembled WGS sequence"/>
</dbReference>
<protein>
    <submittedName>
        <fullName evidence="2">Putative Arylesterase-related protein</fullName>
    </submittedName>
</protein>
<reference evidence="2 3" key="1">
    <citation type="submission" date="2013-05" db="EMBL/GenBank/DDBJ databases">
        <title>Genome assembly of Chondromyces apiculatus DSM 436.</title>
        <authorList>
            <person name="Sharma G."/>
            <person name="Khatri I."/>
            <person name="Kaur C."/>
            <person name="Mayilraj S."/>
            <person name="Subramanian S."/>
        </authorList>
    </citation>
    <scope>NUCLEOTIDE SEQUENCE [LARGE SCALE GENOMIC DNA]</scope>
    <source>
        <strain evidence="2 3">DSM 436</strain>
    </source>
</reference>
<dbReference type="Gene3D" id="3.40.50.1820">
    <property type="entry name" value="alpha/beta hydrolase"/>
    <property type="match status" value="1"/>
</dbReference>
<proteinExistence type="predicted"/>
<accession>A0A017TBV8</accession>
<dbReference type="AlphaFoldDB" id="A0A017TBV8"/>
<keyword evidence="3" id="KW-1185">Reference proteome</keyword>
<feature type="domain" description="AB hydrolase-1" evidence="1">
    <location>
        <begin position="4"/>
        <end position="242"/>
    </location>
</feature>
<gene>
    <name evidence="2" type="ORF">CAP_2251</name>
</gene>
<evidence type="ECO:0000259" key="1">
    <source>
        <dbReference type="Pfam" id="PF12697"/>
    </source>
</evidence>
<dbReference type="Pfam" id="PF12697">
    <property type="entry name" value="Abhydrolase_6"/>
    <property type="match status" value="1"/>
</dbReference>
<evidence type="ECO:0000313" key="2">
    <source>
        <dbReference type="EMBL" id="EYF06061.1"/>
    </source>
</evidence>
<dbReference type="RefSeq" id="WP_231511442.1">
    <property type="nucleotide sequence ID" value="NZ_ASRX01000018.1"/>
</dbReference>
<organism evidence="2 3">
    <name type="scientific">Chondromyces apiculatus DSM 436</name>
    <dbReference type="NCBI Taxonomy" id="1192034"/>
    <lineage>
        <taxon>Bacteria</taxon>
        <taxon>Pseudomonadati</taxon>
        <taxon>Myxococcota</taxon>
        <taxon>Polyangia</taxon>
        <taxon>Polyangiales</taxon>
        <taxon>Polyangiaceae</taxon>
        <taxon>Chondromyces</taxon>
    </lineage>
</organism>
<dbReference type="InterPro" id="IPR000073">
    <property type="entry name" value="AB_hydrolase_1"/>
</dbReference>
<dbReference type="SUPFAM" id="SSF53474">
    <property type="entry name" value="alpha/beta-Hydrolases"/>
    <property type="match status" value="1"/>
</dbReference>